<dbReference type="AlphaFoldDB" id="A0A366FK63"/>
<accession>A0A366FK63</accession>
<sequence length="85" mass="8783">MLGVSADVVAGWEAGRGVDREALTLIAASTDTAMEWLIAGLSPEQVAAFHAAARSQVRGDRLGRGRAPTDEASPTHVGRGRRSGG</sequence>
<reference evidence="2 3" key="1">
    <citation type="submission" date="2018-06" db="EMBL/GenBank/DDBJ databases">
        <title>Genomic Encyclopedia of Type Strains, Phase IV (KMG-IV): sequencing the most valuable type-strain genomes for metagenomic binning, comparative biology and taxonomic classification.</title>
        <authorList>
            <person name="Goeker M."/>
        </authorList>
    </citation>
    <scope>NUCLEOTIDE SEQUENCE [LARGE SCALE GENOMIC DNA]</scope>
    <source>
        <strain evidence="2 3">DSM 24875</strain>
    </source>
</reference>
<dbReference type="Proteomes" id="UP000253529">
    <property type="component" value="Unassembled WGS sequence"/>
</dbReference>
<keyword evidence="3" id="KW-1185">Reference proteome</keyword>
<evidence type="ECO:0000256" key="1">
    <source>
        <dbReference type="SAM" id="MobiDB-lite"/>
    </source>
</evidence>
<feature type="compositionally biased region" description="Basic and acidic residues" evidence="1">
    <location>
        <begin position="57"/>
        <end position="69"/>
    </location>
</feature>
<name>A0A366FK63_9HYPH</name>
<feature type="region of interest" description="Disordered" evidence="1">
    <location>
        <begin position="56"/>
        <end position="85"/>
    </location>
</feature>
<proteinExistence type="predicted"/>
<gene>
    <name evidence="2" type="ORF">DFR50_109113</name>
</gene>
<organism evidence="2 3">
    <name type="scientific">Roseiarcus fermentans</name>
    <dbReference type="NCBI Taxonomy" id="1473586"/>
    <lineage>
        <taxon>Bacteria</taxon>
        <taxon>Pseudomonadati</taxon>
        <taxon>Pseudomonadota</taxon>
        <taxon>Alphaproteobacteria</taxon>
        <taxon>Hyphomicrobiales</taxon>
        <taxon>Roseiarcaceae</taxon>
        <taxon>Roseiarcus</taxon>
    </lineage>
</organism>
<comment type="caution">
    <text evidence="2">The sequence shown here is derived from an EMBL/GenBank/DDBJ whole genome shotgun (WGS) entry which is preliminary data.</text>
</comment>
<dbReference type="RefSeq" id="WP_113889043.1">
    <property type="nucleotide sequence ID" value="NZ_QNRK01000009.1"/>
</dbReference>
<evidence type="ECO:0000313" key="3">
    <source>
        <dbReference type="Proteomes" id="UP000253529"/>
    </source>
</evidence>
<protein>
    <submittedName>
        <fullName evidence="2">Uncharacterized protein</fullName>
    </submittedName>
</protein>
<evidence type="ECO:0000313" key="2">
    <source>
        <dbReference type="EMBL" id="RBP14360.1"/>
    </source>
</evidence>
<dbReference type="EMBL" id="QNRK01000009">
    <property type="protein sequence ID" value="RBP14360.1"/>
    <property type="molecule type" value="Genomic_DNA"/>
</dbReference>